<dbReference type="SUPFAM" id="SSF49785">
    <property type="entry name" value="Galactose-binding domain-like"/>
    <property type="match status" value="2"/>
</dbReference>
<evidence type="ECO:0000256" key="1">
    <source>
        <dbReference type="SAM" id="SignalP"/>
    </source>
</evidence>
<dbReference type="OrthoDB" id="9809583at2"/>
<evidence type="ECO:0000313" key="4">
    <source>
        <dbReference type="Proteomes" id="UP000283522"/>
    </source>
</evidence>
<dbReference type="Proteomes" id="UP000283522">
    <property type="component" value="Unassembled WGS sequence"/>
</dbReference>
<name>A0A418PTP1_9BACT</name>
<feature type="domain" description="CBM6" evidence="2">
    <location>
        <begin position="1065"/>
        <end position="1188"/>
    </location>
</feature>
<sequence>MKKLYPKLKTGLFLLSYLGLVLSAFSFQGKSGEVKPQPQANPCNSSTQYLYWTGEENDDFFNENNWRETNQIPTSPGQAGESNPVCLPGANKQPYTICPNVPDLSKDKKPSAGTLDPGKAIGMNLIISDAKVSATGAIVFGCAEKGLTLVNSTLDAQQGEISQGVVSLDGESTVHVGGEDFSSTVTFNFLDAASWVYLKQVNPQELQSQLTQFHLSHTSGTLGVNFRINQYYQKGAIIRPLDASFAPLQVFSEMDLQSASANVTEDVIHRGAAIPTGDNSVQSFVLKRGFMATFANNPDGTGKSKVYIASEEDMEVGALPAALQGNVSFIRVVPWNWVTKKGTGGIYPQLDAGWFYSWSATGVPTPNYDYVPMTWGSGAALPAGINQIIGKKTTTHVLGFNESDNCNGESGQFNNLCQPAVAVAYYEALMGTGVRLGSPAPREEGPTGWLLEFNRIAKQRDVRFDFVAVHWYDWGSGPANTPNASAQEIFNRFKAYLANVYRIYQLPIWITEFNANPNRSTATQEAFLKLALPYLESLDYVERYAYFQPNPNNANPANNPGKSDYLDDAGNLTVIGQLFLDHESTPSIPMATYAAPNNLEGMDQPFIQKPVNSLAFEAECGKYLGNQWDVLADETASNGQYIRGNTSKTGASTIAKQVHFEFDLTEGSQYRVWIRAKSIGAGSIRIGMDGNDLAQITPLTSGAFTWFQIPRFFDLGKGTHRLTLEFPNANILIDQVVITTGPTDLESFVQEFGACTPSAITWGLVKTDILDFYEAEMAQQGPGWEILAGAKAQGGLFSSPLDDQESVNPPTGSKGVLTFNVTVEEADEYELWAKVQGYEAEEYSLWVSVDGEPFRKWEGLGNELFEWYWKKVYHSYEGEQRKFSYYLTAGSHQIRLASSSGNVPIDRIAIASKGKLPESIDPNVILVKEKLEFEAEHATLLGTAFVVDCGTSSNGKQVNMRNINTNGIRFDQIVAQEAGTYVLNISYMSAVIRSFRLLVNGVAQGQKTVQSSGAWCFNNGVPGVYKVEVTLKEGLNSIDITPFIGDAPFIDKIKLEKAPFVGLSFEAELAEQIGANTLVTCGTSSNGQMINMLKATSNGVKFSGINVPFAGKYLVEVHYMSAVDRSIRYALNGAGFVTETFTDSGEWCSNGGVTAVKTYEMDLKMGNNTLEFRPTGTDAPFLDKIVIKETTDGQNLRVFDSPTAIQAEQKAREFRVYPNPVQAGNPITLEIPTLFDQPGAAQVQITDLTGKVIHSQVISDGSIEELGLTKSLARGMYIVLVQQGQIWQSKKLIVQ</sequence>
<dbReference type="InterPro" id="IPR017853">
    <property type="entry name" value="GH"/>
</dbReference>
<proteinExistence type="predicted"/>
<dbReference type="Pfam" id="PF18962">
    <property type="entry name" value="Por_Secre_tail"/>
    <property type="match status" value="1"/>
</dbReference>
<dbReference type="PROSITE" id="PS51175">
    <property type="entry name" value="CBM6"/>
    <property type="match status" value="1"/>
</dbReference>
<dbReference type="EMBL" id="QXML01000003">
    <property type="protein sequence ID" value="RIW16450.1"/>
    <property type="molecule type" value="Genomic_DNA"/>
</dbReference>
<evidence type="ECO:0000313" key="3">
    <source>
        <dbReference type="EMBL" id="RIW16450.1"/>
    </source>
</evidence>
<dbReference type="PANTHER" id="PTHR34154:SF3">
    <property type="entry name" value="ALKALI-SENSITIVE LINKAGE PROTEIN 1"/>
    <property type="match status" value="1"/>
</dbReference>
<dbReference type="InterPro" id="IPR024655">
    <property type="entry name" value="Asl1_glyco_hydro_catalytic"/>
</dbReference>
<organism evidence="3 4">
    <name type="scientific">Algoriphagus lacus</name>
    <dbReference type="NCBI Taxonomy" id="2056311"/>
    <lineage>
        <taxon>Bacteria</taxon>
        <taxon>Pseudomonadati</taxon>
        <taxon>Bacteroidota</taxon>
        <taxon>Cytophagia</taxon>
        <taxon>Cytophagales</taxon>
        <taxon>Cyclobacteriaceae</taxon>
        <taxon>Algoriphagus</taxon>
    </lineage>
</organism>
<dbReference type="GO" id="GO:0071966">
    <property type="term" value="P:fungal-type cell wall polysaccharide metabolic process"/>
    <property type="evidence" value="ECO:0007669"/>
    <property type="project" value="TreeGrafter"/>
</dbReference>
<dbReference type="GO" id="GO:0030246">
    <property type="term" value="F:carbohydrate binding"/>
    <property type="evidence" value="ECO:0007669"/>
    <property type="project" value="InterPro"/>
</dbReference>
<dbReference type="PANTHER" id="PTHR34154">
    <property type="entry name" value="ALKALI-SENSITIVE LINKAGE PROTEIN 1"/>
    <property type="match status" value="1"/>
</dbReference>
<dbReference type="NCBIfam" id="TIGR04183">
    <property type="entry name" value="Por_Secre_tail"/>
    <property type="match status" value="1"/>
</dbReference>
<dbReference type="Pfam" id="PF11790">
    <property type="entry name" value="Glyco_hydro_cc"/>
    <property type="match status" value="1"/>
</dbReference>
<dbReference type="SUPFAM" id="SSF51445">
    <property type="entry name" value="(Trans)glycosidases"/>
    <property type="match status" value="1"/>
</dbReference>
<accession>A0A418PTP1</accession>
<keyword evidence="4" id="KW-1185">Reference proteome</keyword>
<dbReference type="Gene3D" id="3.20.20.80">
    <property type="entry name" value="Glycosidases"/>
    <property type="match status" value="1"/>
</dbReference>
<evidence type="ECO:0000259" key="2">
    <source>
        <dbReference type="PROSITE" id="PS51175"/>
    </source>
</evidence>
<keyword evidence="1" id="KW-0732">Signal</keyword>
<gene>
    <name evidence="3" type="ORF">D0X99_08820</name>
</gene>
<dbReference type="InterPro" id="IPR008979">
    <property type="entry name" value="Galactose-bd-like_sf"/>
</dbReference>
<dbReference type="Gene3D" id="2.60.120.260">
    <property type="entry name" value="Galactose-binding domain-like"/>
    <property type="match status" value="4"/>
</dbReference>
<protein>
    <submittedName>
        <fullName evidence="3">T9SS C-terminal target domain-containing protein</fullName>
    </submittedName>
</protein>
<comment type="caution">
    <text evidence="3">The sequence shown here is derived from an EMBL/GenBank/DDBJ whole genome shotgun (WGS) entry which is preliminary data.</text>
</comment>
<dbReference type="RefSeq" id="WP_119477305.1">
    <property type="nucleotide sequence ID" value="NZ_QXML01000003.1"/>
</dbReference>
<dbReference type="InterPro" id="IPR053183">
    <property type="entry name" value="ASL1"/>
</dbReference>
<dbReference type="InterPro" id="IPR005084">
    <property type="entry name" value="CBM6"/>
</dbReference>
<feature type="signal peptide" evidence="1">
    <location>
        <begin position="1"/>
        <end position="26"/>
    </location>
</feature>
<reference evidence="3 4" key="1">
    <citation type="submission" date="2018-09" db="EMBL/GenBank/DDBJ databases">
        <authorList>
            <person name="Wang X."/>
            <person name="Du Z."/>
        </authorList>
    </citation>
    <scope>NUCLEOTIDE SEQUENCE [LARGE SCALE GENOMIC DNA]</scope>
    <source>
        <strain evidence="3 4">N3</strain>
    </source>
</reference>
<dbReference type="InterPro" id="IPR026444">
    <property type="entry name" value="Secre_tail"/>
</dbReference>
<feature type="chain" id="PRO_5019218302" evidence="1">
    <location>
        <begin position="27"/>
        <end position="1295"/>
    </location>
</feature>